<dbReference type="Gene3D" id="3.30.70.100">
    <property type="match status" value="1"/>
</dbReference>
<dbReference type="GO" id="GO:0004392">
    <property type="term" value="F:heme oxygenase (decyclizing) activity"/>
    <property type="evidence" value="ECO:0007669"/>
    <property type="project" value="UniProtKB-EC"/>
</dbReference>
<evidence type="ECO:0000259" key="2">
    <source>
        <dbReference type="PROSITE" id="PS51725"/>
    </source>
</evidence>
<organism evidence="3 4">
    <name type="scientific">Nocardioides aquaticus</name>
    <dbReference type="NCBI Taxonomy" id="160826"/>
    <lineage>
        <taxon>Bacteria</taxon>
        <taxon>Bacillati</taxon>
        <taxon>Actinomycetota</taxon>
        <taxon>Actinomycetes</taxon>
        <taxon>Propionibacteriales</taxon>
        <taxon>Nocardioidaceae</taxon>
        <taxon>Nocardioides</taxon>
    </lineage>
</organism>
<dbReference type="SUPFAM" id="SSF54909">
    <property type="entry name" value="Dimeric alpha+beta barrel"/>
    <property type="match status" value="1"/>
</dbReference>
<keyword evidence="3" id="KW-0560">Oxidoreductase</keyword>
<keyword evidence="3" id="KW-0503">Monooxygenase</keyword>
<gene>
    <name evidence="3" type="primary">mhuD</name>
    <name evidence="3" type="ORF">ENKNEFLB_00316</name>
</gene>
<dbReference type="EC" id="1.14.14.18" evidence="3"/>
<dbReference type="InterPro" id="IPR050404">
    <property type="entry name" value="Heme-degrading_MO"/>
</dbReference>
<feature type="region of interest" description="Disordered" evidence="1">
    <location>
        <begin position="77"/>
        <end position="109"/>
    </location>
</feature>
<accession>A0ABX8ED35</accession>
<feature type="domain" description="ABM" evidence="2">
    <location>
        <begin position="3"/>
        <end position="97"/>
    </location>
</feature>
<dbReference type="Proteomes" id="UP000679307">
    <property type="component" value="Chromosome"/>
</dbReference>
<evidence type="ECO:0000256" key="1">
    <source>
        <dbReference type="SAM" id="MobiDB-lite"/>
    </source>
</evidence>
<dbReference type="InterPro" id="IPR011008">
    <property type="entry name" value="Dimeric_a/b-barrel"/>
</dbReference>
<dbReference type="EMBL" id="CP075371">
    <property type="protein sequence ID" value="QVT77947.1"/>
    <property type="molecule type" value="Genomic_DNA"/>
</dbReference>
<dbReference type="Pfam" id="PF03992">
    <property type="entry name" value="ABM"/>
    <property type="match status" value="1"/>
</dbReference>
<dbReference type="PANTHER" id="PTHR34474:SF2">
    <property type="entry name" value="SIGNAL TRANSDUCTION PROTEIN TRAP"/>
    <property type="match status" value="1"/>
</dbReference>
<sequence length="109" mass="11731">MSVIKINAITVPAGSGDELAHRFAARAGAVDGADGFEGFELLKPTDDRDQWLVLTRWRDQEAFDAWVGSQSFADGHRSAVERAGGEAPKPVSTHSEVWSYETAGGSTPR</sequence>
<evidence type="ECO:0000313" key="4">
    <source>
        <dbReference type="Proteomes" id="UP000679307"/>
    </source>
</evidence>
<dbReference type="InterPro" id="IPR007138">
    <property type="entry name" value="ABM_dom"/>
</dbReference>
<evidence type="ECO:0000313" key="3">
    <source>
        <dbReference type="EMBL" id="QVT77947.1"/>
    </source>
</evidence>
<dbReference type="PANTHER" id="PTHR34474">
    <property type="entry name" value="SIGNAL TRANSDUCTION PROTEIN TRAP"/>
    <property type="match status" value="1"/>
</dbReference>
<dbReference type="RefSeq" id="WP_160010192.1">
    <property type="nucleotide sequence ID" value="NZ_BAAAHS010000017.1"/>
</dbReference>
<reference evidence="3 4" key="1">
    <citation type="submission" date="2021-05" db="EMBL/GenBank/DDBJ databases">
        <title>Complete genome of Nocardioides aquaticus KCTC 9944T isolated from meromictic and hypersaline Ekho Lake, Antarctica.</title>
        <authorList>
            <person name="Hwang K."/>
            <person name="Kim K.M."/>
            <person name="Choe H."/>
        </authorList>
    </citation>
    <scope>NUCLEOTIDE SEQUENCE [LARGE SCALE GENOMIC DNA]</scope>
    <source>
        <strain evidence="3 4">KCTC 9944</strain>
    </source>
</reference>
<proteinExistence type="predicted"/>
<name>A0ABX8ED35_9ACTN</name>
<keyword evidence="4" id="KW-1185">Reference proteome</keyword>
<dbReference type="PROSITE" id="PS51725">
    <property type="entry name" value="ABM"/>
    <property type="match status" value="1"/>
</dbReference>
<protein>
    <submittedName>
        <fullName evidence="3">Heme-degrading monooxygenase HmoB</fullName>
        <ecNumber evidence="3">1.14.14.18</ecNumber>
    </submittedName>
</protein>